<evidence type="ECO:0000313" key="2">
    <source>
        <dbReference type="Proteomes" id="UP000306196"/>
    </source>
</evidence>
<protein>
    <recommendedName>
        <fullName evidence="3">Addiction module protein</fullName>
    </recommendedName>
</protein>
<comment type="caution">
    <text evidence="1">The sequence shown here is derived from an EMBL/GenBank/DDBJ whole genome shotgun (WGS) entry which is preliminary data.</text>
</comment>
<evidence type="ECO:0008006" key="3">
    <source>
        <dbReference type="Google" id="ProtNLM"/>
    </source>
</evidence>
<gene>
    <name evidence="1" type="ORF">FEM03_08220</name>
</gene>
<organism evidence="1 2">
    <name type="scientific">Phragmitibacter flavus</name>
    <dbReference type="NCBI Taxonomy" id="2576071"/>
    <lineage>
        <taxon>Bacteria</taxon>
        <taxon>Pseudomonadati</taxon>
        <taxon>Verrucomicrobiota</taxon>
        <taxon>Verrucomicrobiia</taxon>
        <taxon>Verrucomicrobiales</taxon>
        <taxon>Verrucomicrobiaceae</taxon>
        <taxon>Phragmitibacter</taxon>
    </lineage>
</organism>
<dbReference type="AlphaFoldDB" id="A0A5R8KIQ9"/>
<keyword evidence="2" id="KW-1185">Reference proteome</keyword>
<dbReference type="Proteomes" id="UP000306196">
    <property type="component" value="Unassembled WGS sequence"/>
</dbReference>
<reference evidence="1 2" key="1">
    <citation type="submission" date="2019-05" db="EMBL/GenBank/DDBJ databases">
        <title>Verrucobacter flavum gen. nov., sp. nov. a new member of the family Verrucomicrobiaceae.</title>
        <authorList>
            <person name="Szuroczki S."/>
            <person name="Abbaszade G."/>
            <person name="Szabo A."/>
            <person name="Felfoldi T."/>
            <person name="Schumann P."/>
            <person name="Boka K."/>
            <person name="Keki Z."/>
            <person name="Toumi M."/>
            <person name="Toth E."/>
        </authorList>
    </citation>
    <scope>NUCLEOTIDE SEQUENCE [LARGE SCALE GENOMIC DNA]</scope>
    <source>
        <strain evidence="1 2">MG-N-17</strain>
    </source>
</reference>
<name>A0A5R8KIQ9_9BACT</name>
<sequence>MATAGEYFDDGMNAETILQEALKLPQEQREKLRDRLDQSLMSEDQEGDEQAEIITQRLTAHQERPEEVISREELEAKWLVRWSAGA</sequence>
<accession>A0A5R8KIQ9</accession>
<dbReference type="EMBL" id="VAUV01000005">
    <property type="protein sequence ID" value="TLD71499.1"/>
    <property type="molecule type" value="Genomic_DNA"/>
</dbReference>
<proteinExistence type="predicted"/>
<evidence type="ECO:0000313" key="1">
    <source>
        <dbReference type="EMBL" id="TLD71499.1"/>
    </source>
</evidence>
<dbReference type="RefSeq" id="WP_206170924.1">
    <property type="nucleotide sequence ID" value="NZ_VAUV01000005.1"/>
</dbReference>